<proteinExistence type="predicted"/>
<dbReference type="VEuPathDB" id="VectorBase:GBRI018411"/>
<dbReference type="Proteomes" id="UP000091820">
    <property type="component" value="Unassembled WGS sequence"/>
</dbReference>
<organism evidence="1 2">
    <name type="scientific">Glossina brevipalpis</name>
    <dbReference type="NCBI Taxonomy" id="37001"/>
    <lineage>
        <taxon>Eukaryota</taxon>
        <taxon>Metazoa</taxon>
        <taxon>Ecdysozoa</taxon>
        <taxon>Arthropoda</taxon>
        <taxon>Hexapoda</taxon>
        <taxon>Insecta</taxon>
        <taxon>Pterygota</taxon>
        <taxon>Neoptera</taxon>
        <taxon>Endopterygota</taxon>
        <taxon>Diptera</taxon>
        <taxon>Brachycera</taxon>
        <taxon>Muscomorpha</taxon>
        <taxon>Hippoboscoidea</taxon>
        <taxon>Glossinidae</taxon>
        <taxon>Glossina</taxon>
    </lineage>
</organism>
<accession>A0A1A9WFZ9</accession>
<reference evidence="2" key="1">
    <citation type="submission" date="2014-03" db="EMBL/GenBank/DDBJ databases">
        <authorList>
            <person name="Aksoy S."/>
            <person name="Warren W."/>
            <person name="Wilson R.K."/>
        </authorList>
    </citation>
    <scope>NUCLEOTIDE SEQUENCE [LARGE SCALE GENOMIC DNA]</scope>
    <source>
        <strain evidence="2">IAEA</strain>
    </source>
</reference>
<name>A0A1A9WFZ9_9MUSC</name>
<evidence type="ECO:0000313" key="1">
    <source>
        <dbReference type="EnsemblMetazoa" id="GBRI018411-PA"/>
    </source>
</evidence>
<evidence type="ECO:0000313" key="2">
    <source>
        <dbReference type="Proteomes" id="UP000091820"/>
    </source>
</evidence>
<protein>
    <submittedName>
        <fullName evidence="1">Uncharacterized protein</fullName>
    </submittedName>
</protein>
<sequence>MLHVTVAKRSFPDSIDVKIVTHKLNKAKDGYCERKRDGNAETMHSCSNPNRLHVCCIIFASHFSFGSGGGVPAIGCGLGLVTVFRLVVFVDKRGPEADVAGCVTKPFEVAVPKKRTLRL</sequence>
<keyword evidence="2" id="KW-1185">Reference proteome</keyword>
<reference evidence="1" key="2">
    <citation type="submission" date="2020-05" db="UniProtKB">
        <authorList>
            <consortium name="EnsemblMetazoa"/>
        </authorList>
    </citation>
    <scope>IDENTIFICATION</scope>
    <source>
        <strain evidence="1">IAEA</strain>
    </source>
</reference>
<dbReference type="AlphaFoldDB" id="A0A1A9WFZ9"/>
<dbReference type="EnsemblMetazoa" id="GBRI018411-RA">
    <property type="protein sequence ID" value="GBRI018411-PA"/>
    <property type="gene ID" value="GBRI018411"/>
</dbReference>